<evidence type="ECO:0000256" key="11">
    <source>
        <dbReference type="ARBA" id="ARBA00023004"/>
    </source>
</evidence>
<evidence type="ECO:0000256" key="4">
    <source>
        <dbReference type="ARBA" id="ARBA00008343"/>
    </source>
</evidence>
<dbReference type="SMART" id="SM00478">
    <property type="entry name" value="ENDO3c"/>
    <property type="match status" value="1"/>
</dbReference>
<evidence type="ECO:0000313" key="17">
    <source>
        <dbReference type="Proteomes" id="UP001139644"/>
    </source>
</evidence>
<dbReference type="EC" id="3.2.2.31" evidence="5"/>
<dbReference type="InterPro" id="IPR044298">
    <property type="entry name" value="MIG/MutY"/>
</dbReference>
<evidence type="ECO:0000256" key="12">
    <source>
        <dbReference type="ARBA" id="ARBA00023014"/>
    </source>
</evidence>
<protein>
    <recommendedName>
        <fullName evidence="6">Adenine DNA glycosylase</fullName>
        <ecNumber evidence="5">3.2.2.31</ecNumber>
    </recommendedName>
</protein>
<evidence type="ECO:0000256" key="8">
    <source>
        <dbReference type="ARBA" id="ARBA00022723"/>
    </source>
</evidence>
<evidence type="ECO:0000256" key="5">
    <source>
        <dbReference type="ARBA" id="ARBA00012045"/>
    </source>
</evidence>
<dbReference type="GO" id="GO:0034039">
    <property type="term" value="F:8-oxo-7,8-dihydroguanine DNA N-glycosylase activity"/>
    <property type="evidence" value="ECO:0007669"/>
    <property type="project" value="TreeGrafter"/>
</dbReference>
<organism evidence="16 17">
    <name type="scientific">Enterococcus faecium</name>
    <name type="common">Streptococcus faecium</name>
    <dbReference type="NCBI Taxonomy" id="1352"/>
    <lineage>
        <taxon>Bacteria</taxon>
        <taxon>Bacillati</taxon>
        <taxon>Bacillota</taxon>
        <taxon>Bacilli</taxon>
        <taxon>Lactobacillales</taxon>
        <taxon>Enterococcaceae</taxon>
        <taxon>Enterococcus</taxon>
    </lineage>
</organism>
<keyword evidence="10" id="KW-0378">Hydrolase</keyword>
<evidence type="ECO:0000256" key="14">
    <source>
        <dbReference type="ARBA" id="ARBA00023295"/>
    </source>
</evidence>
<evidence type="ECO:0000256" key="9">
    <source>
        <dbReference type="ARBA" id="ARBA00022763"/>
    </source>
</evidence>
<dbReference type="Pfam" id="PF00633">
    <property type="entry name" value="HHH"/>
    <property type="match status" value="1"/>
</dbReference>
<name>A0A9X1GE99_ENTFC</name>
<keyword evidence="7" id="KW-0004">4Fe-4S</keyword>
<keyword evidence="9" id="KW-0227">DNA damage</keyword>
<dbReference type="PANTHER" id="PTHR42944:SF1">
    <property type="entry name" value="ADENINE DNA GLYCOSYLASE"/>
    <property type="match status" value="1"/>
</dbReference>
<dbReference type="Gene3D" id="1.10.1670.10">
    <property type="entry name" value="Helix-hairpin-Helix base-excision DNA repair enzymes (C-terminal)"/>
    <property type="match status" value="1"/>
</dbReference>
<feature type="domain" description="HhH-GPD" evidence="15">
    <location>
        <begin position="10"/>
        <end position="124"/>
    </location>
</feature>
<dbReference type="PANTHER" id="PTHR42944">
    <property type="entry name" value="ADENINE DNA GLYCOSYLASE"/>
    <property type="match status" value="1"/>
</dbReference>
<feature type="non-terminal residue" evidence="16">
    <location>
        <position position="124"/>
    </location>
</feature>
<comment type="catalytic activity">
    <reaction evidence="1">
        <text>Hydrolyzes free adenine bases from 7,8-dihydro-8-oxoguanine:adenine mismatched double-stranded DNA, leaving an apurinic site.</text>
        <dbReference type="EC" id="3.2.2.31"/>
    </reaction>
</comment>
<accession>A0A9X1GE99</accession>
<comment type="caution">
    <text evidence="16">The sequence shown here is derived from an EMBL/GenBank/DDBJ whole genome shotgun (WGS) entry which is preliminary data.</text>
</comment>
<dbReference type="FunFam" id="1.10.340.30:FF:000002">
    <property type="entry name" value="Adenine DNA glycosylase"/>
    <property type="match status" value="1"/>
</dbReference>
<dbReference type="EMBL" id="JAIFOC010000210">
    <property type="protein sequence ID" value="MBX4223890.1"/>
    <property type="molecule type" value="Genomic_DNA"/>
</dbReference>
<evidence type="ECO:0000256" key="13">
    <source>
        <dbReference type="ARBA" id="ARBA00023204"/>
    </source>
</evidence>
<dbReference type="InterPro" id="IPR003265">
    <property type="entry name" value="HhH-GPD_domain"/>
</dbReference>
<evidence type="ECO:0000259" key="15">
    <source>
        <dbReference type="SMART" id="SM00478"/>
    </source>
</evidence>
<dbReference type="Pfam" id="PF00730">
    <property type="entry name" value="HhH-GPD"/>
    <property type="match status" value="1"/>
</dbReference>
<dbReference type="GO" id="GO:0006298">
    <property type="term" value="P:mismatch repair"/>
    <property type="evidence" value="ECO:0007669"/>
    <property type="project" value="TreeGrafter"/>
</dbReference>
<evidence type="ECO:0000256" key="6">
    <source>
        <dbReference type="ARBA" id="ARBA00022023"/>
    </source>
</evidence>
<dbReference type="GO" id="GO:0032357">
    <property type="term" value="F:oxidized purine DNA binding"/>
    <property type="evidence" value="ECO:0007669"/>
    <property type="project" value="TreeGrafter"/>
</dbReference>
<comment type="function">
    <text evidence="3">Adenine glycosylase active on G-A mispairs. MutY also corrects error-prone DNA synthesis past GO lesions which are due to the oxidatively damaged form of guanine: 7,8-dihydro-8-oxoguanine (8-oxo-dGTP).</text>
</comment>
<dbReference type="Proteomes" id="UP001139644">
    <property type="component" value="Unassembled WGS sequence"/>
</dbReference>
<evidence type="ECO:0000256" key="3">
    <source>
        <dbReference type="ARBA" id="ARBA00002933"/>
    </source>
</evidence>
<comment type="cofactor">
    <cofactor evidence="2">
        <name>[4Fe-4S] cluster</name>
        <dbReference type="ChEBI" id="CHEBI:49883"/>
    </cofactor>
</comment>
<keyword evidence="14" id="KW-0326">Glycosidase</keyword>
<keyword evidence="8" id="KW-0479">Metal-binding</keyword>
<evidence type="ECO:0000256" key="2">
    <source>
        <dbReference type="ARBA" id="ARBA00001966"/>
    </source>
</evidence>
<feature type="non-terminal residue" evidence="16">
    <location>
        <position position="1"/>
    </location>
</feature>
<dbReference type="InterPro" id="IPR011257">
    <property type="entry name" value="DNA_glycosylase"/>
</dbReference>
<dbReference type="GO" id="GO:0006284">
    <property type="term" value="P:base-excision repair"/>
    <property type="evidence" value="ECO:0007669"/>
    <property type="project" value="InterPro"/>
</dbReference>
<dbReference type="GO" id="GO:0051539">
    <property type="term" value="F:4 iron, 4 sulfur cluster binding"/>
    <property type="evidence" value="ECO:0007669"/>
    <property type="project" value="UniProtKB-KW"/>
</dbReference>
<gene>
    <name evidence="16" type="ORF">KYX88_14080</name>
</gene>
<dbReference type="AlphaFoldDB" id="A0A9X1GE99"/>
<evidence type="ECO:0000256" key="10">
    <source>
        <dbReference type="ARBA" id="ARBA00022801"/>
    </source>
</evidence>
<dbReference type="CDD" id="cd00056">
    <property type="entry name" value="ENDO3c"/>
    <property type="match status" value="1"/>
</dbReference>
<keyword evidence="13" id="KW-0234">DNA repair</keyword>
<comment type="similarity">
    <text evidence="4">Belongs to the Nth/MutY family.</text>
</comment>
<reference evidence="16" key="1">
    <citation type="journal article" date="2022" name="J. Anim. Sci.">
        <title>Whole genome sequence analyses-based assessment of virulence potential and antimicrobial susceptibilities and resistance of Enterococcus faecium strains isolated from commercial swine and cattle probiotic products.</title>
        <authorList>
            <person name="Shridhar P.B."/>
            <person name="Amachawadi R.G."/>
            <person name="Tokach M."/>
            <person name="Patel I."/>
            <person name="Gangiredla J."/>
            <person name="Mammel M."/>
            <person name="Nagaraja T.G."/>
        </authorList>
    </citation>
    <scope>NUCLEOTIDE SEQUENCE</scope>
    <source>
        <strain evidence="16">EF215</strain>
    </source>
</reference>
<dbReference type="GO" id="GO:0046872">
    <property type="term" value="F:metal ion binding"/>
    <property type="evidence" value="ECO:0007669"/>
    <property type="project" value="UniProtKB-KW"/>
</dbReference>
<dbReference type="GO" id="GO:0000701">
    <property type="term" value="F:purine-specific mismatch base pair DNA N-glycosylase activity"/>
    <property type="evidence" value="ECO:0007669"/>
    <property type="project" value="UniProtKB-EC"/>
</dbReference>
<dbReference type="InterPro" id="IPR023170">
    <property type="entry name" value="HhH_base_excis_C"/>
</dbReference>
<evidence type="ECO:0000256" key="1">
    <source>
        <dbReference type="ARBA" id="ARBA00000843"/>
    </source>
</evidence>
<keyword evidence="11" id="KW-0408">Iron</keyword>
<dbReference type="Gene3D" id="1.10.340.30">
    <property type="entry name" value="Hypothetical protein, domain 2"/>
    <property type="match status" value="1"/>
</dbReference>
<keyword evidence="12" id="KW-0411">Iron-sulfur</keyword>
<proteinExistence type="inferred from homology"/>
<dbReference type="GO" id="GO:0035485">
    <property type="term" value="F:adenine/guanine mispair binding"/>
    <property type="evidence" value="ECO:0007669"/>
    <property type="project" value="TreeGrafter"/>
</dbReference>
<evidence type="ECO:0000256" key="7">
    <source>
        <dbReference type="ARBA" id="ARBA00022485"/>
    </source>
</evidence>
<evidence type="ECO:0000313" key="16">
    <source>
        <dbReference type="EMBL" id="MBX4223890.1"/>
    </source>
</evidence>
<sequence length="124" mass="14072">PYRIWISEIMLQQTRVDTVIDYFYRFMEWFPTIEELATAPEEKLLKAWEGLGYYSRARNIQAAAKQIMSEFDGKMPQTPEEISSLKGIGPYTTGAIASIAFGLPEPAVDGNVMRVVSRLFCIEA</sequence>
<dbReference type="InterPro" id="IPR000445">
    <property type="entry name" value="HhH_motif"/>
</dbReference>
<dbReference type="SUPFAM" id="SSF48150">
    <property type="entry name" value="DNA-glycosylase"/>
    <property type="match status" value="1"/>
</dbReference>